<evidence type="ECO:0000256" key="3">
    <source>
        <dbReference type="ARBA" id="ARBA00022989"/>
    </source>
</evidence>
<dbReference type="Proteomes" id="UP001220209">
    <property type="component" value="Plasmid unnamed3"/>
</dbReference>
<dbReference type="RefSeq" id="WP_089464368.1">
    <property type="nucleotide sequence ID" value="NZ_CABVQO010000033.1"/>
</dbReference>
<evidence type="ECO:0000256" key="2">
    <source>
        <dbReference type="ARBA" id="ARBA00022692"/>
    </source>
</evidence>
<keyword evidence="3 5" id="KW-1133">Transmembrane helix</keyword>
<sequence>MEERTLYPSYAALNRTAMIWGIPLIPGLVVFCASLMVGLIALLTLGPGGALLVIPGAAVLMFFKKVSETDDQALRILGFELRCVFARANANLFGRTYTLAPMRYGRTYKNVRRMLERTASAEMSEQFIARFRAELAQRRLEEQHEIVA</sequence>
<protein>
    <submittedName>
        <fullName evidence="6">VirB3 family type IV secretion system protein</fullName>
    </submittedName>
</protein>
<dbReference type="InterPro" id="IPR007792">
    <property type="entry name" value="T4SS_VirB3/TrbD/AvhB"/>
</dbReference>
<feature type="transmembrane region" description="Helical" evidence="5">
    <location>
        <begin position="20"/>
        <end position="43"/>
    </location>
</feature>
<dbReference type="GO" id="GO:0016020">
    <property type="term" value="C:membrane"/>
    <property type="evidence" value="ECO:0007669"/>
    <property type="project" value="UniProtKB-SubCell"/>
</dbReference>
<name>A0ABD7YGZ5_9BURK</name>
<organism evidence="6 7">
    <name type="scientific">Burkholderia contaminans</name>
    <dbReference type="NCBI Taxonomy" id="488447"/>
    <lineage>
        <taxon>Bacteria</taxon>
        <taxon>Pseudomonadati</taxon>
        <taxon>Pseudomonadota</taxon>
        <taxon>Betaproteobacteria</taxon>
        <taxon>Burkholderiales</taxon>
        <taxon>Burkholderiaceae</taxon>
        <taxon>Burkholderia</taxon>
        <taxon>Burkholderia cepacia complex</taxon>
    </lineage>
</organism>
<keyword evidence="2 5" id="KW-0812">Transmembrane</keyword>
<evidence type="ECO:0000256" key="5">
    <source>
        <dbReference type="SAM" id="Phobius"/>
    </source>
</evidence>
<comment type="subcellular location">
    <subcellularLocation>
        <location evidence="1">Membrane</location>
    </subcellularLocation>
</comment>
<dbReference type="Pfam" id="PF05101">
    <property type="entry name" value="VirB3"/>
    <property type="match status" value="1"/>
</dbReference>
<evidence type="ECO:0000256" key="4">
    <source>
        <dbReference type="ARBA" id="ARBA00023136"/>
    </source>
</evidence>
<dbReference type="AlphaFoldDB" id="A0ABD7YGZ5"/>
<evidence type="ECO:0000313" key="6">
    <source>
        <dbReference type="EMBL" id="WFN24023.1"/>
    </source>
</evidence>
<reference evidence="6 7" key="1">
    <citation type="submission" date="2021-12" db="EMBL/GenBank/DDBJ databases">
        <title>Genomic and phenotypic characterization of three Burkholderia contaminans isolates recovered from different sources.</title>
        <authorList>
            <person name="Lopez De Volder A."/>
            <person name="Fan Y."/>
            <person name="Nunvar J."/>
            <person name="Herrera T."/>
            <person name="Timp W."/>
            <person name="Degrossi J."/>
        </authorList>
    </citation>
    <scope>NUCLEOTIDE SEQUENCE [LARGE SCALE GENOMIC DNA]</scope>
    <source>
        <strain evidence="6 7">LMG 23361</strain>
        <plasmid evidence="6 7">unnamed3</plasmid>
    </source>
</reference>
<keyword evidence="6" id="KW-0614">Plasmid</keyword>
<gene>
    <name evidence="6" type="ORF">LXE91_42310</name>
</gene>
<accession>A0ABD7YGZ5</accession>
<dbReference type="EMBL" id="CP090645">
    <property type="protein sequence ID" value="WFN24023.1"/>
    <property type="molecule type" value="Genomic_DNA"/>
</dbReference>
<keyword evidence="4 5" id="KW-0472">Membrane</keyword>
<geneLocation type="plasmid" evidence="6 7">
    <name>unnamed3</name>
</geneLocation>
<feature type="transmembrane region" description="Helical" evidence="5">
    <location>
        <begin position="49"/>
        <end position="66"/>
    </location>
</feature>
<evidence type="ECO:0000313" key="7">
    <source>
        <dbReference type="Proteomes" id="UP001220209"/>
    </source>
</evidence>
<evidence type="ECO:0000256" key="1">
    <source>
        <dbReference type="ARBA" id="ARBA00004370"/>
    </source>
</evidence>
<proteinExistence type="predicted"/>